<feature type="compositionally biased region" description="Basic and acidic residues" evidence="1">
    <location>
        <begin position="683"/>
        <end position="693"/>
    </location>
</feature>
<reference evidence="3 4" key="1">
    <citation type="submission" date="2023-03" db="EMBL/GenBank/DDBJ databases">
        <title>Mating type loci evolution in Malassezia.</title>
        <authorList>
            <person name="Coelho M.A."/>
        </authorList>
    </citation>
    <scope>NUCLEOTIDE SEQUENCE [LARGE SCALE GENOMIC DNA]</scope>
    <source>
        <strain evidence="3 4">CBS 9725</strain>
    </source>
</reference>
<dbReference type="AlphaFoldDB" id="A0AAJ5YRJ6"/>
<feature type="compositionally biased region" description="Low complexity" evidence="1">
    <location>
        <begin position="192"/>
        <end position="230"/>
    </location>
</feature>
<organism evidence="3 4">
    <name type="scientific">Malassezia yamatoensis</name>
    <dbReference type="NCBI Taxonomy" id="253288"/>
    <lineage>
        <taxon>Eukaryota</taxon>
        <taxon>Fungi</taxon>
        <taxon>Dikarya</taxon>
        <taxon>Basidiomycota</taxon>
        <taxon>Ustilaginomycotina</taxon>
        <taxon>Malasseziomycetes</taxon>
        <taxon>Malasseziales</taxon>
        <taxon>Malasseziaceae</taxon>
        <taxon>Malassezia</taxon>
    </lineage>
</organism>
<keyword evidence="2" id="KW-1133">Transmembrane helix</keyword>
<feature type="region of interest" description="Disordered" evidence="1">
    <location>
        <begin position="654"/>
        <end position="721"/>
    </location>
</feature>
<feature type="compositionally biased region" description="Low complexity" evidence="1">
    <location>
        <begin position="8"/>
        <end position="67"/>
    </location>
</feature>
<feature type="compositionally biased region" description="Basic and acidic residues" evidence="1">
    <location>
        <begin position="840"/>
        <end position="854"/>
    </location>
</feature>
<feature type="compositionally biased region" description="Low complexity" evidence="1">
    <location>
        <begin position="110"/>
        <end position="169"/>
    </location>
</feature>
<feature type="transmembrane region" description="Helical" evidence="2">
    <location>
        <begin position="440"/>
        <end position="464"/>
    </location>
</feature>
<feature type="region of interest" description="Disordered" evidence="1">
    <location>
        <begin position="788"/>
        <end position="814"/>
    </location>
</feature>
<dbReference type="Proteomes" id="UP001219567">
    <property type="component" value="Chromosome 1"/>
</dbReference>
<evidence type="ECO:0000313" key="3">
    <source>
        <dbReference type="EMBL" id="WFC97506.1"/>
    </source>
</evidence>
<feature type="compositionally biased region" description="Polar residues" evidence="1">
    <location>
        <begin position="654"/>
        <end position="681"/>
    </location>
</feature>
<feature type="region of interest" description="Disordered" evidence="1">
    <location>
        <begin position="741"/>
        <end position="762"/>
    </location>
</feature>
<dbReference type="EMBL" id="CP119943">
    <property type="protein sequence ID" value="WFC97506.1"/>
    <property type="molecule type" value="Genomic_DNA"/>
</dbReference>
<gene>
    <name evidence="3" type="ORF">MYAM1_000220</name>
</gene>
<feature type="compositionally biased region" description="Low complexity" evidence="1">
    <location>
        <begin position="331"/>
        <end position="373"/>
    </location>
</feature>
<feature type="compositionally biased region" description="Low complexity" evidence="1">
    <location>
        <begin position="237"/>
        <end position="322"/>
    </location>
</feature>
<keyword evidence="4" id="KW-1185">Reference proteome</keyword>
<evidence type="ECO:0000256" key="2">
    <source>
        <dbReference type="SAM" id="Phobius"/>
    </source>
</evidence>
<keyword evidence="2" id="KW-0472">Membrane</keyword>
<evidence type="ECO:0000313" key="4">
    <source>
        <dbReference type="Proteomes" id="UP001219567"/>
    </source>
</evidence>
<accession>A0AAJ5YRJ6</accession>
<feature type="compositionally biased region" description="Polar residues" evidence="1">
    <location>
        <begin position="790"/>
        <end position="806"/>
    </location>
</feature>
<sequence length="921" mass="93100">MDADRNDSNSSDSLTSETSTKSDTSSSESQRSTSSSSRNSPTSSSSSESQRSTDSSSRNSPSSTEATSSRERSSAQTSSSSSRSRTSRDTSPSIDSSSSSASSRDRSSATEETSSQPETSSSRRSSRQESSSPQDSSTRSSRSSMDSSSSEESPTSNTKSSRSPTQDSTTADRDSSSDASPTSSRGGGAGGSTNDSSSDANSPTSSNQDSSSSGNNDRDSSSNASPTSSNSDRDSSSDASPTSSSDGNTGGAADSSSAGSSDENSSSSEDNSSSAASDTSSAGAGGNTESSSNSASSSTNAGAGAAGASSTDPASSSNSGSSTVGGGAAGATGASGSSSSSNGGPTSTSDGAGGSSSSRSGGNSSSGAANANGSSGGSSGSASSNSSSVSNLLSTETSLYVYTTNGSPTTSVVLNTVTLHPKGQLSSDADNNSYWHDHGAVGGTFAAVGIVAVGLLAAAGWFLYRRHKAKRMDADVVAAASAAAATTRTPFDDDDEEMHQAADPYPQTHMESAPYAFSNGSGGAAHSAYYDSPGFHAPDHYANTDLPRNYASLADDPYGSDAGTRENAMRYYPGAAASSSNVANRGAYSDIPSDSAYSYNQPLFDSVPGGPPANREYHEAYHSNDTHANAGLVGAAGLAGAAGAAAAYQDPFANENSSSNSDLAMAPNASQTSGHASSTNDYEGARSHADSHATHYTSAPESVLPYRQSQDSSQSSELRAAPPVRHALEAPYQAQPMDQANYYSDNVSPFDDAPTHAAQASAYHPTDATPAYSAGPYAPAVSDAKVPLSAASTTNRSVPTSASVPETSMEHAQEPTQLVNFSQHSPEVHNELETPFAAGLDRHPSDVTTDRGDWDPPALSSAWFPNGATTHSAPAAPPTTSTHTSQQPMHSTGGVYEEETASVEHTPARLVVRNPSPEDQE</sequence>
<feature type="region of interest" description="Disordered" evidence="1">
    <location>
        <begin position="836"/>
        <end position="921"/>
    </location>
</feature>
<proteinExistence type="predicted"/>
<feature type="compositionally biased region" description="Low complexity" evidence="1">
    <location>
        <begin position="74"/>
        <end position="102"/>
    </location>
</feature>
<name>A0AAJ5YRJ6_9BASI</name>
<evidence type="ECO:0000256" key="1">
    <source>
        <dbReference type="SAM" id="MobiDB-lite"/>
    </source>
</evidence>
<protein>
    <submittedName>
        <fullName evidence="3">Uncharacterized protein</fullName>
    </submittedName>
</protein>
<feature type="compositionally biased region" description="Polar residues" evidence="1">
    <location>
        <begin position="707"/>
        <end position="717"/>
    </location>
</feature>
<keyword evidence="2" id="KW-0812">Transmembrane</keyword>
<feature type="compositionally biased region" description="Low complexity" evidence="1">
    <location>
        <begin position="868"/>
        <end position="892"/>
    </location>
</feature>
<feature type="region of interest" description="Disordered" evidence="1">
    <location>
        <begin position="1"/>
        <end position="388"/>
    </location>
</feature>